<dbReference type="SUPFAM" id="SSF48695">
    <property type="entry name" value="Multiheme cytochromes"/>
    <property type="match status" value="1"/>
</dbReference>
<name>A0A3B0WYL8_9ZZZZ</name>
<evidence type="ECO:0000313" key="1">
    <source>
        <dbReference type="EMBL" id="VAW48694.1"/>
    </source>
</evidence>
<organism evidence="1">
    <name type="scientific">hydrothermal vent metagenome</name>
    <dbReference type="NCBI Taxonomy" id="652676"/>
    <lineage>
        <taxon>unclassified sequences</taxon>
        <taxon>metagenomes</taxon>
        <taxon>ecological metagenomes</taxon>
    </lineage>
</organism>
<proteinExistence type="predicted"/>
<dbReference type="EMBL" id="UOFB01000282">
    <property type="protein sequence ID" value="VAW48694.1"/>
    <property type="molecule type" value="Genomic_DNA"/>
</dbReference>
<reference evidence="1" key="1">
    <citation type="submission" date="2018-06" db="EMBL/GenBank/DDBJ databases">
        <authorList>
            <person name="Zhirakovskaya E."/>
        </authorList>
    </citation>
    <scope>NUCLEOTIDE SEQUENCE</scope>
</reference>
<dbReference type="AlphaFoldDB" id="A0A3B0WYL8"/>
<protein>
    <submittedName>
        <fullName evidence="1">Uncharacterized protein</fullName>
    </submittedName>
</protein>
<dbReference type="InterPro" id="IPR036280">
    <property type="entry name" value="Multihaem_cyt_sf"/>
</dbReference>
<accession>A0A3B0WYL8</accession>
<sequence>MKILKHLIAFAFIFGISSMASAAVPPPPVNQNIGIPDTVFAFQDASVCNNCHGGNPPMGVPVNPQLNEDRHHKKIGEPIDGQPDFPPFRDANGDGVNETTFGCYNCHKIDFNPDTGTNELVQNFRNCLNCHIWNPGDTSVHHKTQRAQNGYCFQCHGGIVRGIDVDTLEGKQPDLNSEDPDATIPVDIDSYRTSMITPWRSGKPNGDDRIVNSAGTSPGNCNFCHNTSDGLPGNETGGSPETFTLTDGTTTVINIFTNIENHHGTGFANEGKCAWCHIEPAGSVQDEIKSCQRCHDRATLHNIEFDAVGDGIQPGQEDAYFGHIGNNANCWGCHGNNESAGSITNQNTDTGMSGSASSAIVPTLISLSTQRIPNGADTVITATGTSFVNTFSGTDNDGVPFEYTYTSQVLLRDEDGNSTIIEPTTMDSTTLTFTLPGSTPIGGYEIVIRKSFQHTNPLHMVVVPSMVATDAFVYSPYGSLVILMGTGFTDGMDMFGIEGGNTDIVDQNGNTALLMYLWTDNLIAAYFLEAPESVTVTNIYGTKTFTLDTLP</sequence>
<dbReference type="Gene3D" id="3.90.10.10">
    <property type="entry name" value="Cytochrome C3"/>
    <property type="match status" value="1"/>
</dbReference>
<gene>
    <name evidence="1" type="ORF">MNBD_GAMMA04-1794</name>
</gene>